<gene>
    <name evidence="1" type="ORF">D0Z00_003288</name>
</gene>
<accession>A0ACB6V1U2</accession>
<dbReference type="Proteomes" id="UP000744676">
    <property type="component" value="Unassembled WGS sequence"/>
</dbReference>
<keyword evidence="2" id="KW-1185">Reference proteome</keyword>
<organism evidence="1 2">
    <name type="scientific">Geotrichum galactomycetum</name>
    <dbReference type="NCBI Taxonomy" id="27317"/>
    <lineage>
        <taxon>Eukaryota</taxon>
        <taxon>Fungi</taxon>
        <taxon>Dikarya</taxon>
        <taxon>Ascomycota</taxon>
        <taxon>Saccharomycotina</taxon>
        <taxon>Dipodascomycetes</taxon>
        <taxon>Dipodascales</taxon>
        <taxon>Dipodascaceae</taxon>
        <taxon>Geotrichum</taxon>
    </lineage>
</organism>
<evidence type="ECO:0000313" key="1">
    <source>
        <dbReference type="EMBL" id="KAF5095063.1"/>
    </source>
</evidence>
<name>A0ACB6V1U2_9ASCO</name>
<protein>
    <submittedName>
        <fullName evidence="1">Uncharacterized protein</fullName>
    </submittedName>
</protein>
<sequence length="628" mass="70954">MSSPFLSPIHSPVDSVDSHGLDDHRLQPSSLPIRSSLEMLDTEGDDPISDTTVSQQPTLTASPPAQTFLSSPDLQPHFADVPTRGILLNNNNRNAPTRHPSHRNKRPIHVSASSIKTVEDTGSRVSFADEAEDVCIPMTKENKHSVGIDFSELERLSEHDKDYDESNNMYKPAFCNYHHTHRPMVPESMLHDSSVNTAKDLSAIYSSDEEDLNEKNEKHDSVLTGPPNVTFGTCKDGYTMDRFTFFSSEFENTVHAPVISQLTSGNNTFETLFNSGKGTWWLDCLDPTDAEMRALSKAFGIHPLTTEDIRMKETREKVELFKNYYFVCFHTFDGNKESEEFLEPVNMYLVVFRDGILSFHFNPISHSLNVRRRIRQLMDYVTVTSDWICYAIIDDITDSFAPIMRFIEIETDVIEDSIFTAREEDFSPMLMRIGEARRNVMSVLRLMTGKADVIKMFAKRCNENWDNAPRSEISLYLGDIQDHIVTMHQNLYAYEKILSRTHSNYLAQLQVQSVSSNNRVTKVLGRVTLVGTVLVPLNLITGLFGMNVRVPGEDGTSFGWFFGIIGVIIFIVVVLSFIASKWLGEAEGDGETVSSTIPSRFSRRITNTGSSIRSFGSRLTRFNSRSSR</sequence>
<dbReference type="EMBL" id="QVQA01000138">
    <property type="protein sequence ID" value="KAF5095063.1"/>
    <property type="molecule type" value="Genomic_DNA"/>
</dbReference>
<evidence type="ECO:0000313" key="2">
    <source>
        <dbReference type="Proteomes" id="UP000744676"/>
    </source>
</evidence>
<proteinExistence type="predicted"/>
<comment type="caution">
    <text evidence="1">The sequence shown here is derived from an EMBL/GenBank/DDBJ whole genome shotgun (WGS) entry which is preliminary data.</text>
</comment>
<reference evidence="1 2" key="1">
    <citation type="journal article" date="2020" name="Front. Microbiol.">
        <title>Phenotypic and Genetic Characterization of the Cheese Ripening Yeast Geotrichum candidum.</title>
        <authorList>
            <person name="Perkins V."/>
            <person name="Vignola S."/>
            <person name="Lessard M.H."/>
            <person name="Plante P.L."/>
            <person name="Corbeil J."/>
            <person name="Dugat-Bony E."/>
            <person name="Frenette M."/>
            <person name="Labrie S."/>
        </authorList>
    </citation>
    <scope>NUCLEOTIDE SEQUENCE [LARGE SCALE GENOMIC DNA]</scope>
    <source>
        <strain evidence="1 2">LMA-1147</strain>
    </source>
</reference>